<dbReference type="PROSITE" id="PS51755">
    <property type="entry name" value="OMPR_PHOB"/>
    <property type="match status" value="1"/>
</dbReference>
<dbReference type="InterPro" id="IPR011006">
    <property type="entry name" value="CheY-like_superfamily"/>
</dbReference>
<dbReference type="SUPFAM" id="SSF52172">
    <property type="entry name" value="CheY-like"/>
    <property type="match status" value="1"/>
</dbReference>
<dbReference type="Pfam" id="PF00486">
    <property type="entry name" value="Trans_reg_C"/>
    <property type="match status" value="1"/>
</dbReference>
<dbReference type="InterPro" id="IPR036388">
    <property type="entry name" value="WH-like_DNA-bd_sf"/>
</dbReference>
<dbReference type="GO" id="GO:0006355">
    <property type="term" value="P:regulation of DNA-templated transcription"/>
    <property type="evidence" value="ECO:0007669"/>
    <property type="project" value="InterPro"/>
</dbReference>
<feature type="modified residue" description="4-aspartylphosphate" evidence="6">
    <location>
        <position position="35"/>
    </location>
</feature>
<evidence type="ECO:0000259" key="9">
    <source>
        <dbReference type="PROSITE" id="PS51755"/>
    </source>
</evidence>
<dbReference type="EMBL" id="BAET01000002">
    <property type="protein sequence ID" value="GAB54290.1"/>
    <property type="molecule type" value="Genomic_DNA"/>
</dbReference>
<dbReference type="SMART" id="SM00862">
    <property type="entry name" value="Trans_reg_C"/>
    <property type="match status" value="1"/>
</dbReference>
<dbReference type="Gene3D" id="6.10.250.690">
    <property type="match status" value="1"/>
</dbReference>
<evidence type="ECO:0000259" key="8">
    <source>
        <dbReference type="PROSITE" id="PS50110"/>
    </source>
</evidence>
<accession>H5T7L3</accession>
<dbReference type="GO" id="GO:0005829">
    <property type="term" value="C:cytosol"/>
    <property type="evidence" value="ECO:0007669"/>
    <property type="project" value="TreeGrafter"/>
</dbReference>
<dbReference type="Proteomes" id="UP000053586">
    <property type="component" value="Unassembled WGS sequence"/>
</dbReference>
<comment type="caution">
    <text evidence="10">The sequence shown here is derived from an EMBL/GenBank/DDBJ whole genome shotgun (WGS) entry which is preliminary data.</text>
</comment>
<keyword evidence="2" id="KW-0902">Two-component regulatory system</keyword>
<gene>
    <name evidence="10" type="primary">arlR</name>
    <name evidence="10" type="ORF">GPUN_0136</name>
</gene>
<keyword evidence="4 7" id="KW-0238">DNA-binding</keyword>
<evidence type="ECO:0000256" key="6">
    <source>
        <dbReference type="PROSITE-ProRule" id="PRU00169"/>
    </source>
</evidence>
<sequence length="222" mass="24536">MRALQVEGHNVTRLDSGKDAVSVVRGGDFAFILLDIMLPGKSGIAVCQELRFRKINTPIIMLTAMDSTEDIINGLKIGADDYITKPFDLDELMARIESVSRRQQGLDVVNTELCIADVHMHTDSKIVTVSGKDVSLTAKELSILELLMSNPNKLFSRERILNNIWGANSDPLTNVVDVYIGRIRKKLGKDESSFIETVRGLGYRIDPQAGAKPSANLPKRLD</sequence>
<keyword evidence="11" id="KW-1185">Reference proteome</keyword>
<dbReference type="PANTHER" id="PTHR48111:SF22">
    <property type="entry name" value="REGULATOR OF RPOS"/>
    <property type="match status" value="1"/>
</dbReference>
<evidence type="ECO:0000256" key="3">
    <source>
        <dbReference type="ARBA" id="ARBA00023015"/>
    </source>
</evidence>
<dbReference type="GO" id="GO:0000976">
    <property type="term" value="F:transcription cis-regulatory region binding"/>
    <property type="evidence" value="ECO:0007669"/>
    <property type="project" value="TreeGrafter"/>
</dbReference>
<organism evidence="10 11">
    <name type="scientific">Glaciecola punicea ACAM 611</name>
    <dbReference type="NCBI Taxonomy" id="1121923"/>
    <lineage>
        <taxon>Bacteria</taxon>
        <taxon>Pseudomonadati</taxon>
        <taxon>Pseudomonadota</taxon>
        <taxon>Gammaproteobacteria</taxon>
        <taxon>Alteromonadales</taxon>
        <taxon>Alteromonadaceae</taxon>
        <taxon>Glaciecola</taxon>
    </lineage>
</organism>
<evidence type="ECO:0000256" key="1">
    <source>
        <dbReference type="ARBA" id="ARBA00022553"/>
    </source>
</evidence>
<dbReference type="InterPro" id="IPR039420">
    <property type="entry name" value="WalR-like"/>
</dbReference>
<feature type="domain" description="Response regulatory" evidence="8">
    <location>
        <begin position="1"/>
        <end position="100"/>
    </location>
</feature>
<dbReference type="AlphaFoldDB" id="H5T7L3"/>
<evidence type="ECO:0000313" key="11">
    <source>
        <dbReference type="Proteomes" id="UP000053586"/>
    </source>
</evidence>
<evidence type="ECO:0000313" key="10">
    <source>
        <dbReference type="EMBL" id="GAB54290.1"/>
    </source>
</evidence>
<name>H5T7L3_9ALTE</name>
<dbReference type="PANTHER" id="PTHR48111">
    <property type="entry name" value="REGULATOR OF RPOS"/>
    <property type="match status" value="1"/>
</dbReference>
<dbReference type="InterPro" id="IPR016032">
    <property type="entry name" value="Sig_transdc_resp-reg_C-effctor"/>
</dbReference>
<dbReference type="GO" id="GO:0032993">
    <property type="term" value="C:protein-DNA complex"/>
    <property type="evidence" value="ECO:0007669"/>
    <property type="project" value="TreeGrafter"/>
</dbReference>
<keyword evidence="1 6" id="KW-0597">Phosphoprotein</keyword>
<keyword evidence="5" id="KW-0804">Transcription</keyword>
<dbReference type="STRING" id="56804.BAE46_03985"/>
<protein>
    <submittedName>
        <fullName evidence="10">Response regulator ArlR</fullName>
    </submittedName>
</protein>
<dbReference type="InterPro" id="IPR001867">
    <property type="entry name" value="OmpR/PhoB-type_DNA-bd"/>
</dbReference>
<feature type="domain" description="OmpR/PhoB-type" evidence="9">
    <location>
        <begin position="110"/>
        <end position="207"/>
    </location>
</feature>
<dbReference type="Gene3D" id="3.40.50.2300">
    <property type="match status" value="1"/>
</dbReference>
<proteinExistence type="predicted"/>
<dbReference type="CDD" id="cd00383">
    <property type="entry name" value="trans_reg_C"/>
    <property type="match status" value="1"/>
</dbReference>
<evidence type="ECO:0000256" key="5">
    <source>
        <dbReference type="ARBA" id="ARBA00023163"/>
    </source>
</evidence>
<reference evidence="10 11" key="2">
    <citation type="journal article" date="2017" name="Antonie Van Leeuwenhoek">
        <title>Rhizobium rhizosphaerae sp. nov., a novel species isolated from rice rhizosphere.</title>
        <authorList>
            <person name="Zhao J.J."/>
            <person name="Zhang J."/>
            <person name="Zhang R.J."/>
            <person name="Zhang C.W."/>
            <person name="Yin H.Q."/>
            <person name="Zhang X.X."/>
        </authorList>
    </citation>
    <scope>NUCLEOTIDE SEQUENCE [LARGE SCALE GENOMIC DNA]</scope>
    <source>
        <strain evidence="10 11">ACAM 611</strain>
    </source>
</reference>
<dbReference type="Gene3D" id="1.10.10.10">
    <property type="entry name" value="Winged helix-like DNA-binding domain superfamily/Winged helix DNA-binding domain"/>
    <property type="match status" value="1"/>
</dbReference>
<dbReference type="PROSITE" id="PS50110">
    <property type="entry name" value="RESPONSE_REGULATORY"/>
    <property type="match status" value="1"/>
</dbReference>
<feature type="DNA-binding region" description="OmpR/PhoB-type" evidence="7">
    <location>
        <begin position="110"/>
        <end position="207"/>
    </location>
</feature>
<dbReference type="SUPFAM" id="SSF46894">
    <property type="entry name" value="C-terminal effector domain of the bipartite response regulators"/>
    <property type="match status" value="1"/>
</dbReference>
<keyword evidence="3" id="KW-0805">Transcription regulation</keyword>
<dbReference type="eggNOG" id="COG0745">
    <property type="taxonomic scope" value="Bacteria"/>
</dbReference>
<reference evidence="10 11" key="1">
    <citation type="journal article" date="2012" name="J. Bacteriol.">
        <title>Genome sequence of proteorhodopsin-containing sea ice bacterium Glaciecola punicea ACAM 611T.</title>
        <authorList>
            <person name="Qin Q.-L."/>
            <person name="Xie B.-B."/>
            <person name="Shu Y.-L."/>
            <person name="Rong J.-C."/>
            <person name="Zhao D.-L."/>
            <person name="Zhang X.-Y."/>
            <person name="Chen X.-L."/>
            <person name="Zhou B.-C."/>
            <person name="Zhanga Y.-Z."/>
        </authorList>
    </citation>
    <scope>NUCLEOTIDE SEQUENCE [LARGE SCALE GENOMIC DNA]</scope>
    <source>
        <strain evidence="10 11">ACAM 611</strain>
    </source>
</reference>
<dbReference type="SMART" id="SM00448">
    <property type="entry name" value="REC"/>
    <property type="match status" value="1"/>
</dbReference>
<evidence type="ECO:0000256" key="7">
    <source>
        <dbReference type="PROSITE-ProRule" id="PRU01091"/>
    </source>
</evidence>
<evidence type="ECO:0000256" key="4">
    <source>
        <dbReference type="ARBA" id="ARBA00023125"/>
    </source>
</evidence>
<dbReference type="GO" id="GO:0000156">
    <property type="term" value="F:phosphorelay response regulator activity"/>
    <property type="evidence" value="ECO:0007669"/>
    <property type="project" value="TreeGrafter"/>
</dbReference>
<evidence type="ECO:0000256" key="2">
    <source>
        <dbReference type="ARBA" id="ARBA00023012"/>
    </source>
</evidence>
<dbReference type="Pfam" id="PF00072">
    <property type="entry name" value="Response_reg"/>
    <property type="match status" value="1"/>
</dbReference>
<dbReference type="InterPro" id="IPR001789">
    <property type="entry name" value="Sig_transdc_resp-reg_receiver"/>
</dbReference>